<dbReference type="InterPro" id="IPR052159">
    <property type="entry name" value="Competence_DNA_uptake"/>
</dbReference>
<organism evidence="2 3">
    <name type="scientific">Phragmitibacter flavus</name>
    <dbReference type="NCBI Taxonomy" id="2576071"/>
    <lineage>
        <taxon>Bacteria</taxon>
        <taxon>Pseudomonadati</taxon>
        <taxon>Verrucomicrobiota</taxon>
        <taxon>Verrucomicrobiia</taxon>
        <taxon>Verrucomicrobiales</taxon>
        <taxon>Verrucomicrobiaceae</taxon>
        <taxon>Phragmitibacter</taxon>
    </lineage>
</organism>
<name>A0A5R8KHF0_9BACT</name>
<dbReference type="EMBL" id="VAUV01000004">
    <property type="protein sequence ID" value="TLD71697.1"/>
    <property type="molecule type" value="Genomic_DNA"/>
</dbReference>
<accession>A0A5R8KHF0</accession>
<dbReference type="PANTHER" id="PTHR30619:SF1">
    <property type="entry name" value="RECOMBINATION PROTEIN 2"/>
    <property type="match status" value="1"/>
</dbReference>
<keyword evidence="3" id="KW-1185">Reference proteome</keyword>
<evidence type="ECO:0000256" key="1">
    <source>
        <dbReference type="SAM" id="MobiDB-lite"/>
    </source>
</evidence>
<proteinExistence type="predicted"/>
<feature type="compositionally biased region" description="Acidic residues" evidence="1">
    <location>
        <begin position="178"/>
        <end position="189"/>
    </location>
</feature>
<feature type="region of interest" description="Disordered" evidence="1">
    <location>
        <begin position="171"/>
        <end position="193"/>
    </location>
</feature>
<protein>
    <recommendedName>
        <fullName evidence="4">MBL fold metallo-hydrolase</fullName>
    </recommendedName>
</protein>
<sequence>MLPAKDGDCLLLTWGRSTELHHLIVDLGREGTYRAVKDRLVGLSNIELFVMSHIDADHIAGAVPLVKEAAAPFAPARVWYNARPQLQAAHHRQSVLEAFGARQGEKLARGIVNFGWPWNAEFASEIVSVDSPEAQEPISLPGGLTIRLLSPRDEDLVALIPVWDGELEKEGLRSFDPDRDDDPLSDEFEPFGGAPEVESLAEASYQRDKTKPNGTSIAFIAEFEGKRVLLAADAHSEVLEAALRPLAEAEGGTYRVDLLKVSHHGSKANTSKDFPRLIDCIRFAISTDGSRHHHPDAALISRFLAADPARPKKFYFNYRQDSTDIWDSAALRGVWNYEVEYPSDDEDHAMNGTLTIDLFS</sequence>
<dbReference type="RefSeq" id="WP_138085291.1">
    <property type="nucleotide sequence ID" value="NZ_VAUV01000004.1"/>
</dbReference>
<dbReference type="InterPro" id="IPR036866">
    <property type="entry name" value="RibonucZ/Hydroxyglut_hydro"/>
</dbReference>
<dbReference type="Gene3D" id="3.60.15.10">
    <property type="entry name" value="Ribonuclease Z/Hydroxyacylglutathione hydrolase-like"/>
    <property type="match status" value="1"/>
</dbReference>
<dbReference type="PANTHER" id="PTHR30619">
    <property type="entry name" value="DNA INTERNALIZATION/COMPETENCE PROTEIN COMEC/REC2"/>
    <property type="match status" value="1"/>
</dbReference>
<comment type="caution">
    <text evidence="2">The sequence shown here is derived from an EMBL/GenBank/DDBJ whole genome shotgun (WGS) entry which is preliminary data.</text>
</comment>
<dbReference type="Proteomes" id="UP000306196">
    <property type="component" value="Unassembled WGS sequence"/>
</dbReference>
<dbReference type="AlphaFoldDB" id="A0A5R8KHF0"/>
<evidence type="ECO:0000313" key="2">
    <source>
        <dbReference type="EMBL" id="TLD71697.1"/>
    </source>
</evidence>
<gene>
    <name evidence="2" type="ORF">FEM03_06040</name>
</gene>
<evidence type="ECO:0000313" key="3">
    <source>
        <dbReference type="Proteomes" id="UP000306196"/>
    </source>
</evidence>
<evidence type="ECO:0008006" key="4">
    <source>
        <dbReference type="Google" id="ProtNLM"/>
    </source>
</evidence>
<dbReference type="SUPFAM" id="SSF56281">
    <property type="entry name" value="Metallo-hydrolase/oxidoreductase"/>
    <property type="match status" value="1"/>
</dbReference>
<dbReference type="OrthoDB" id="418728at2"/>
<reference evidence="2 3" key="1">
    <citation type="submission" date="2019-05" db="EMBL/GenBank/DDBJ databases">
        <title>Verrucobacter flavum gen. nov., sp. nov. a new member of the family Verrucomicrobiaceae.</title>
        <authorList>
            <person name="Szuroczki S."/>
            <person name="Abbaszade G."/>
            <person name="Szabo A."/>
            <person name="Felfoldi T."/>
            <person name="Schumann P."/>
            <person name="Boka K."/>
            <person name="Keki Z."/>
            <person name="Toumi M."/>
            <person name="Toth E."/>
        </authorList>
    </citation>
    <scope>NUCLEOTIDE SEQUENCE [LARGE SCALE GENOMIC DNA]</scope>
    <source>
        <strain evidence="2 3">MG-N-17</strain>
    </source>
</reference>